<feature type="transmembrane region" description="Helical" evidence="2">
    <location>
        <begin position="82"/>
        <end position="102"/>
    </location>
</feature>
<keyword evidence="2" id="KW-0812">Transmembrane</keyword>
<evidence type="ECO:0000256" key="2">
    <source>
        <dbReference type="SAM" id="Phobius"/>
    </source>
</evidence>
<proteinExistence type="predicted"/>
<dbReference type="AlphaFoldDB" id="A0A933W1Y3"/>
<dbReference type="Proteomes" id="UP000782519">
    <property type="component" value="Unassembled WGS sequence"/>
</dbReference>
<evidence type="ECO:0000313" key="3">
    <source>
        <dbReference type="EMBL" id="MBI5130986.1"/>
    </source>
</evidence>
<evidence type="ECO:0000256" key="1">
    <source>
        <dbReference type="SAM" id="MobiDB-lite"/>
    </source>
</evidence>
<comment type="caution">
    <text evidence="3">The sequence shown here is derived from an EMBL/GenBank/DDBJ whole genome shotgun (WGS) entry which is preliminary data.</text>
</comment>
<reference evidence="3" key="1">
    <citation type="submission" date="2020-07" db="EMBL/GenBank/DDBJ databases">
        <title>Huge and variable diversity of episymbiotic CPR bacteria and DPANN archaea in groundwater ecosystems.</title>
        <authorList>
            <person name="He C.Y."/>
            <person name="Keren R."/>
            <person name="Whittaker M."/>
            <person name="Farag I.F."/>
            <person name="Doudna J."/>
            <person name="Cate J.H.D."/>
            <person name="Banfield J.F."/>
        </authorList>
    </citation>
    <scope>NUCLEOTIDE SEQUENCE</scope>
    <source>
        <strain evidence="3">NC_groundwater_1818_Pr3_B-0.1um_66_35</strain>
    </source>
</reference>
<dbReference type="EMBL" id="JACRJB010000048">
    <property type="protein sequence ID" value="MBI5130986.1"/>
    <property type="molecule type" value="Genomic_DNA"/>
</dbReference>
<sequence length="104" mass="11170">MSTLTSGEGKPPRHEKPPGDNQKVGQMDAQEEYGADNPARGESIIQINPEVMRGVPPLPDIDGLQVYIVQSASGWERWSEGVMIHIVGSGFVAILAFIAGLLSK</sequence>
<protein>
    <submittedName>
        <fullName evidence="3">Uncharacterized protein</fullName>
    </submittedName>
</protein>
<name>A0A933W1Y3_RHOPL</name>
<gene>
    <name evidence="3" type="ORF">HZA66_16215</name>
</gene>
<organism evidence="3 4">
    <name type="scientific">Rhodopseudomonas palustris</name>
    <dbReference type="NCBI Taxonomy" id="1076"/>
    <lineage>
        <taxon>Bacteria</taxon>
        <taxon>Pseudomonadati</taxon>
        <taxon>Pseudomonadota</taxon>
        <taxon>Alphaproteobacteria</taxon>
        <taxon>Hyphomicrobiales</taxon>
        <taxon>Nitrobacteraceae</taxon>
        <taxon>Rhodopseudomonas</taxon>
    </lineage>
</organism>
<keyword evidence="2" id="KW-0472">Membrane</keyword>
<evidence type="ECO:0000313" key="4">
    <source>
        <dbReference type="Proteomes" id="UP000782519"/>
    </source>
</evidence>
<keyword evidence="2" id="KW-1133">Transmembrane helix</keyword>
<accession>A0A933W1Y3</accession>
<feature type="region of interest" description="Disordered" evidence="1">
    <location>
        <begin position="1"/>
        <end position="42"/>
    </location>
</feature>